<dbReference type="AlphaFoldDB" id="A0A7W6JY37"/>
<comment type="similarity">
    <text evidence="1">Belongs to the NifU family.</text>
</comment>
<dbReference type="Gene3D" id="3.30.300.130">
    <property type="entry name" value="Fe-S cluster assembly (FSCA)"/>
    <property type="match status" value="1"/>
</dbReference>
<dbReference type="RefSeq" id="WP_183788375.1">
    <property type="nucleotide sequence ID" value="NZ_JACIDU010000001.1"/>
</dbReference>
<evidence type="ECO:0000256" key="1">
    <source>
        <dbReference type="ARBA" id="ARBA00006420"/>
    </source>
</evidence>
<keyword evidence="4" id="KW-1185">Reference proteome</keyword>
<dbReference type="FunFam" id="3.30.300.130:FF:000001">
    <property type="entry name" value="NFU1 iron-sulfur cluster scaffold"/>
    <property type="match status" value="1"/>
</dbReference>
<accession>A0A7W6JY37</accession>
<dbReference type="InterPro" id="IPR014824">
    <property type="entry name" value="Nfu/NifU_N"/>
</dbReference>
<dbReference type="Proteomes" id="UP000584824">
    <property type="component" value="Unassembled WGS sequence"/>
</dbReference>
<feature type="domain" description="Scaffold protein Nfu/NifU N-terminal" evidence="2">
    <location>
        <begin position="3"/>
        <end position="88"/>
    </location>
</feature>
<sequence>MFIQTETTPNPATLKFLPGRVVMENGTAEFRSAADAETSPLAARLFGVSGVTGVFFGYDFITVTKDSQEWPHLKPAILGTIMEHFMSGAPVMGKNGPAVDVDSDDEFFDADDEGIVATIKELLETRVRPAVAQDGGDITFRGYKDGTVYLNMKGACSGCPSSTATLKHGVQNLLRHFVPEIREVEAVGV</sequence>
<dbReference type="InterPro" id="IPR035433">
    <property type="entry name" value="NFU1-like"/>
</dbReference>
<comment type="caution">
    <text evidence="3">The sequence shown here is derived from an EMBL/GenBank/DDBJ whole genome shotgun (WGS) entry which is preliminary data.</text>
</comment>
<dbReference type="InterPro" id="IPR034904">
    <property type="entry name" value="FSCA_dom_sf"/>
</dbReference>
<dbReference type="SUPFAM" id="SSF110836">
    <property type="entry name" value="Hypothetical protein SAV1430"/>
    <property type="match status" value="1"/>
</dbReference>
<dbReference type="EMBL" id="JACIDU010000001">
    <property type="protein sequence ID" value="MBB4101606.1"/>
    <property type="molecule type" value="Genomic_DNA"/>
</dbReference>
<reference evidence="3 4" key="1">
    <citation type="submission" date="2020-08" db="EMBL/GenBank/DDBJ databases">
        <title>Genomic Encyclopedia of Type Strains, Phase IV (KMG-IV): sequencing the most valuable type-strain genomes for metagenomic binning, comparative biology and taxonomic classification.</title>
        <authorList>
            <person name="Goeker M."/>
        </authorList>
    </citation>
    <scope>NUCLEOTIDE SEQUENCE [LARGE SCALE GENOMIC DNA]</scope>
    <source>
        <strain evidence="3 4">DSM 26385</strain>
    </source>
</reference>
<evidence type="ECO:0000313" key="3">
    <source>
        <dbReference type="EMBL" id="MBB4101606.1"/>
    </source>
</evidence>
<evidence type="ECO:0000259" key="2">
    <source>
        <dbReference type="SMART" id="SM00932"/>
    </source>
</evidence>
<evidence type="ECO:0000313" key="4">
    <source>
        <dbReference type="Proteomes" id="UP000584824"/>
    </source>
</evidence>
<dbReference type="GO" id="GO:0051536">
    <property type="term" value="F:iron-sulfur cluster binding"/>
    <property type="evidence" value="ECO:0007669"/>
    <property type="project" value="InterPro"/>
</dbReference>
<dbReference type="FunFam" id="3.30.1370.70:FF:000001">
    <property type="entry name" value="NifU-like protein 4, mitochondrial"/>
    <property type="match status" value="1"/>
</dbReference>
<proteinExistence type="inferred from homology"/>
<dbReference type="Pfam" id="PF08712">
    <property type="entry name" value="Nfu_N"/>
    <property type="match status" value="1"/>
</dbReference>
<dbReference type="SUPFAM" id="SSF117916">
    <property type="entry name" value="Fe-S cluster assembly (FSCA) domain-like"/>
    <property type="match status" value="1"/>
</dbReference>
<dbReference type="InterPro" id="IPR001075">
    <property type="entry name" value="NIF_FeS_clus_asmbl_NifU_C"/>
</dbReference>
<dbReference type="GO" id="GO:0005506">
    <property type="term" value="F:iron ion binding"/>
    <property type="evidence" value="ECO:0007669"/>
    <property type="project" value="InterPro"/>
</dbReference>
<name>A0A7W6JY37_9HYPH</name>
<protein>
    <submittedName>
        <fullName evidence="3">Fe-S cluster biogenesis protein NfuA</fullName>
    </submittedName>
</protein>
<dbReference type="PIRSF" id="PIRSF036773">
    <property type="entry name" value="HIRIP5"/>
    <property type="match status" value="1"/>
</dbReference>
<dbReference type="GO" id="GO:0016226">
    <property type="term" value="P:iron-sulfur cluster assembly"/>
    <property type="evidence" value="ECO:0007669"/>
    <property type="project" value="InterPro"/>
</dbReference>
<gene>
    <name evidence="3" type="ORF">GGQ66_000122</name>
</gene>
<organism evidence="3 4">
    <name type="scientific">Allorhizobium borbori</name>
    <dbReference type="NCBI Taxonomy" id="485907"/>
    <lineage>
        <taxon>Bacteria</taxon>
        <taxon>Pseudomonadati</taxon>
        <taxon>Pseudomonadota</taxon>
        <taxon>Alphaproteobacteria</taxon>
        <taxon>Hyphomicrobiales</taxon>
        <taxon>Rhizobiaceae</taxon>
        <taxon>Rhizobium/Agrobacterium group</taxon>
        <taxon>Allorhizobium</taxon>
    </lineage>
</organism>
<dbReference type="SMART" id="SM00932">
    <property type="entry name" value="Nfu_N"/>
    <property type="match status" value="1"/>
</dbReference>
<dbReference type="PANTHER" id="PTHR11178">
    <property type="entry name" value="IRON-SULFUR CLUSTER SCAFFOLD PROTEIN NFU-RELATED"/>
    <property type="match status" value="1"/>
</dbReference>
<dbReference type="Pfam" id="PF01106">
    <property type="entry name" value="NifU"/>
    <property type="match status" value="1"/>
</dbReference>
<dbReference type="Gene3D" id="3.30.1370.70">
    <property type="entry name" value="Scaffold protein Nfu/NifU, N-terminal domain"/>
    <property type="match status" value="1"/>
</dbReference>
<dbReference type="PANTHER" id="PTHR11178:SF1">
    <property type="entry name" value="NFU1 IRON-SULFUR CLUSTER SCAFFOLD HOMOLOG, MITOCHONDRIAL"/>
    <property type="match status" value="1"/>
</dbReference>
<dbReference type="InterPro" id="IPR036498">
    <property type="entry name" value="Nfu/NifU_N_sf"/>
</dbReference>